<evidence type="ECO:0000313" key="1">
    <source>
        <dbReference type="EMBL" id="GME99832.1"/>
    </source>
</evidence>
<dbReference type="Proteomes" id="UP001165064">
    <property type="component" value="Unassembled WGS sequence"/>
</dbReference>
<dbReference type="EMBL" id="BSXS01011162">
    <property type="protein sequence ID" value="GME99832.1"/>
    <property type="molecule type" value="Genomic_DNA"/>
</dbReference>
<proteinExistence type="predicted"/>
<reference evidence="1" key="1">
    <citation type="submission" date="2023-04" db="EMBL/GenBank/DDBJ databases">
        <title>Ambrosiozyma monospora NBRC 10751.</title>
        <authorList>
            <person name="Ichikawa N."/>
            <person name="Sato H."/>
            <person name="Tonouchi N."/>
        </authorList>
    </citation>
    <scope>NUCLEOTIDE SEQUENCE</scope>
    <source>
        <strain evidence="1">NBRC 10751</strain>
    </source>
</reference>
<accession>A0ACB5U2G2</accession>
<comment type="caution">
    <text evidence="1">The sequence shown here is derived from an EMBL/GenBank/DDBJ whole genome shotgun (WGS) entry which is preliminary data.</text>
</comment>
<sequence>MEQVLQRPDSFFENPKHKDFTPKKLQAFMETSTGGLIKVGKKVALNEALMSQKPKAPLFDHSLRIYFVPKDDVSGWISTWSKEKALSARKGN</sequence>
<protein>
    <submittedName>
        <fullName evidence="1">Unnamed protein product</fullName>
    </submittedName>
</protein>
<keyword evidence="2" id="KW-1185">Reference proteome</keyword>
<evidence type="ECO:0000313" key="2">
    <source>
        <dbReference type="Proteomes" id="UP001165064"/>
    </source>
</evidence>
<gene>
    <name evidence="1" type="ORF">Amon02_001083700</name>
</gene>
<name>A0ACB5U2G2_AMBMO</name>
<organism evidence="1 2">
    <name type="scientific">Ambrosiozyma monospora</name>
    <name type="common">Yeast</name>
    <name type="synonym">Endomycopsis monosporus</name>
    <dbReference type="NCBI Taxonomy" id="43982"/>
    <lineage>
        <taxon>Eukaryota</taxon>
        <taxon>Fungi</taxon>
        <taxon>Dikarya</taxon>
        <taxon>Ascomycota</taxon>
        <taxon>Saccharomycotina</taxon>
        <taxon>Pichiomycetes</taxon>
        <taxon>Pichiales</taxon>
        <taxon>Pichiaceae</taxon>
        <taxon>Ambrosiozyma</taxon>
    </lineage>
</organism>